<name>A0A1F6VIT3_9PROT</name>
<feature type="region of interest" description="Disordered" evidence="10">
    <location>
        <begin position="57"/>
        <end position="76"/>
    </location>
</feature>
<dbReference type="EMBL" id="MFSP01000018">
    <property type="protein sequence ID" value="OGI69543.1"/>
    <property type="molecule type" value="Genomic_DNA"/>
</dbReference>
<dbReference type="Pfam" id="PF03544">
    <property type="entry name" value="TonB_C"/>
    <property type="match status" value="1"/>
</dbReference>
<keyword evidence="5" id="KW-0997">Cell inner membrane</keyword>
<evidence type="ECO:0000256" key="9">
    <source>
        <dbReference type="ARBA" id="ARBA00023136"/>
    </source>
</evidence>
<dbReference type="GO" id="GO:0015031">
    <property type="term" value="P:protein transport"/>
    <property type="evidence" value="ECO:0007669"/>
    <property type="project" value="UniProtKB-KW"/>
</dbReference>
<comment type="similarity">
    <text evidence="2">Belongs to the TonB family.</text>
</comment>
<evidence type="ECO:0000259" key="12">
    <source>
        <dbReference type="PROSITE" id="PS52015"/>
    </source>
</evidence>
<dbReference type="SUPFAM" id="SSF74653">
    <property type="entry name" value="TolA/TonB C-terminal domain"/>
    <property type="match status" value="1"/>
</dbReference>
<dbReference type="Proteomes" id="UP000179076">
    <property type="component" value="Unassembled WGS sequence"/>
</dbReference>
<dbReference type="InterPro" id="IPR051045">
    <property type="entry name" value="TonB-dependent_transducer"/>
</dbReference>
<dbReference type="Gene3D" id="3.30.1150.10">
    <property type="match status" value="1"/>
</dbReference>
<dbReference type="GO" id="GO:0031992">
    <property type="term" value="F:energy transducer activity"/>
    <property type="evidence" value="ECO:0007669"/>
    <property type="project" value="TreeGrafter"/>
</dbReference>
<evidence type="ECO:0000256" key="8">
    <source>
        <dbReference type="ARBA" id="ARBA00022989"/>
    </source>
</evidence>
<evidence type="ECO:0000256" key="5">
    <source>
        <dbReference type="ARBA" id="ARBA00022519"/>
    </source>
</evidence>
<organism evidence="13 14">
    <name type="scientific">Candidatus Muproteobacteria bacterium RBG_16_60_9</name>
    <dbReference type="NCBI Taxonomy" id="1817755"/>
    <lineage>
        <taxon>Bacteria</taxon>
        <taxon>Pseudomonadati</taxon>
        <taxon>Pseudomonadota</taxon>
        <taxon>Candidatus Muproteobacteria</taxon>
    </lineage>
</organism>
<evidence type="ECO:0000256" key="11">
    <source>
        <dbReference type="SAM" id="Phobius"/>
    </source>
</evidence>
<dbReference type="GO" id="GO:0055085">
    <property type="term" value="P:transmembrane transport"/>
    <property type="evidence" value="ECO:0007669"/>
    <property type="project" value="InterPro"/>
</dbReference>
<evidence type="ECO:0000256" key="1">
    <source>
        <dbReference type="ARBA" id="ARBA00004383"/>
    </source>
</evidence>
<evidence type="ECO:0000313" key="14">
    <source>
        <dbReference type="Proteomes" id="UP000179076"/>
    </source>
</evidence>
<evidence type="ECO:0000313" key="13">
    <source>
        <dbReference type="EMBL" id="OGI69543.1"/>
    </source>
</evidence>
<evidence type="ECO:0000256" key="6">
    <source>
        <dbReference type="ARBA" id="ARBA00022692"/>
    </source>
</evidence>
<evidence type="ECO:0000256" key="7">
    <source>
        <dbReference type="ARBA" id="ARBA00022927"/>
    </source>
</evidence>
<dbReference type="PANTHER" id="PTHR33446">
    <property type="entry name" value="PROTEIN TONB-RELATED"/>
    <property type="match status" value="1"/>
</dbReference>
<keyword evidence="8 11" id="KW-1133">Transmembrane helix</keyword>
<keyword evidence="4" id="KW-1003">Cell membrane</keyword>
<dbReference type="InterPro" id="IPR037682">
    <property type="entry name" value="TonB_C"/>
</dbReference>
<evidence type="ECO:0000256" key="3">
    <source>
        <dbReference type="ARBA" id="ARBA00022448"/>
    </source>
</evidence>
<evidence type="ECO:0000256" key="10">
    <source>
        <dbReference type="SAM" id="MobiDB-lite"/>
    </source>
</evidence>
<accession>A0A1F6VIT3</accession>
<dbReference type="InterPro" id="IPR006260">
    <property type="entry name" value="TonB/TolA_C"/>
</dbReference>
<sequence>MVGRIDDEVMRRLWRFLVASLCVHAALLFAIARNSAPGVVDGTRSTLSFTVSFVESTPAQPPARPEPGASKHVHPPKQTALVKAAPAPIQTRSPKPADAAPSPEPLAPTFAQTTSPSTVAADESVEANAAGSANDTKAARESARTQVRTLLLADLARRFTYPALAQRRGWQGMVLLSVTVKPNGALERIHVSQSSGYDVLDRSAVDTMRRAGQLAEARQWLGGQVLELLLPIVYRLTD</sequence>
<evidence type="ECO:0000256" key="2">
    <source>
        <dbReference type="ARBA" id="ARBA00006555"/>
    </source>
</evidence>
<keyword evidence="7" id="KW-0653">Protein transport</keyword>
<feature type="transmembrane region" description="Helical" evidence="11">
    <location>
        <begin position="12"/>
        <end position="32"/>
    </location>
</feature>
<feature type="region of interest" description="Disordered" evidence="10">
    <location>
        <begin position="88"/>
        <end position="120"/>
    </location>
</feature>
<keyword evidence="6 11" id="KW-0812">Transmembrane</keyword>
<protein>
    <recommendedName>
        <fullName evidence="12">TonB C-terminal domain-containing protein</fullName>
    </recommendedName>
</protein>
<dbReference type="PROSITE" id="PS52015">
    <property type="entry name" value="TONB_CTD"/>
    <property type="match status" value="1"/>
</dbReference>
<proteinExistence type="inferred from homology"/>
<reference evidence="13 14" key="1">
    <citation type="journal article" date="2016" name="Nat. Commun.">
        <title>Thousands of microbial genomes shed light on interconnected biogeochemical processes in an aquifer system.</title>
        <authorList>
            <person name="Anantharaman K."/>
            <person name="Brown C.T."/>
            <person name="Hug L.A."/>
            <person name="Sharon I."/>
            <person name="Castelle C.J."/>
            <person name="Probst A.J."/>
            <person name="Thomas B.C."/>
            <person name="Singh A."/>
            <person name="Wilkins M.J."/>
            <person name="Karaoz U."/>
            <person name="Brodie E.L."/>
            <person name="Williams K.H."/>
            <person name="Hubbard S.S."/>
            <person name="Banfield J.F."/>
        </authorList>
    </citation>
    <scope>NUCLEOTIDE SEQUENCE [LARGE SCALE GENOMIC DNA]</scope>
</reference>
<feature type="domain" description="TonB C-terminal" evidence="12">
    <location>
        <begin position="146"/>
        <end position="238"/>
    </location>
</feature>
<dbReference type="NCBIfam" id="TIGR01352">
    <property type="entry name" value="tonB_Cterm"/>
    <property type="match status" value="1"/>
</dbReference>
<dbReference type="GO" id="GO:0098797">
    <property type="term" value="C:plasma membrane protein complex"/>
    <property type="evidence" value="ECO:0007669"/>
    <property type="project" value="TreeGrafter"/>
</dbReference>
<gene>
    <name evidence="13" type="ORF">A2W18_12030</name>
</gene>
<keyword evidence="9 11" id="KW-0472">Membrane</keyword>
<dbReference type="AlphaFoldDB" id="A0A1F6VIT3"/>
<dbReference type="PANTHER" id="PTHR33446:SF2">
    <property type="entry name" value="PROTEIN TONB"/>
    <property type="match status" value="1"/>
</dbReference>
<evidence type="ECO:0000256" key="4">
    <source>
        <dbReference type="ARBA" id="ARBA00022475"/>
    </source>
</evidence>
<keyword evidence="3" id="KW-0813">Transport</keyword>
<comment type="caution">
    <text evidence="13">The sequence shown here is derived from an EMBL/GenBank/DDBJ whole genome shotgun (WGS) entry which is preliminary data.</text>
</comment>
<comment type="subcellular location">
    <subcellularLocation>
        <location evidence="1">Cell inner membrane</location>
        <topology evidence="1">Single-pass membrane protein</topology>
        <orientation evidence="1">Periplasmic side</orientation>
    </subcellularLocation>
</comment>